<name>A0A397JIP8_9GLOM</name>
<evidence type="ECO:0000256" key="1">
    <source>
        <dbReference type="SAM" id="Phobius"/>
    </source>
</evidence>
<feature type="transmembrane region" description="Helical" evidence="1">
    <location>
        <begin position="46"/>
        <end position="68"/>
    </location>
</feature>
<feature type="transmembrane region" description="Helical" evidence="1">
    <location>
        <begin position="124"/>
        <end position="143"/>
    </location>
</feature>
<keyword evidence="1" id="KW-0812">Transmembrane</keyword>
<dbReference type="EMBL" id="PQFF01000077">
    <property type="protein sequence ID" value="RHZ84450.1"/>
    <property type="molecule type" value="Genomic_DNA"/>
</dbReference>
<keyword evidence="3" id="KW-1185">Reference proteome</keyword>
<feature type="transmembrane region" description="Helical" evidence="1">
    <location>
        <begin position="248"/>
        <end position="267"/>
    </location>
</feature>
<evidence type="ECO:0000313" key="2">
    <source>
        <dbReference type="EMBL" id="RHZ84450.1"/>
    </source>
</evidence>
<keyword evidence="1" id="KW-1133">Transmembrane helix</keyword>
<feature type="transmembrane region" description="Helical" evidence="1">
    <location>
        <begin position="371"/>
        <end position="391"/>
    </location>
</feature>
<feature type="transmembrane region" description="Helical" evidence="1">
    <location>
        <begin position="299"/>
        <end position="319"/>
    </location>
</feature>
<reference evidence="2 3" key="1">
    <citation type="submission" date="2018-08" db="EMBL/GenBank/DDBJ databases">
        <title>Genome and evolution of the arbuscular mycorrhizal fungus Diversispora epigaea (formerly Glomus versiforme) and its bacterial endosymbionts.</title>
        <authorList>
            <person name="Sun X."/>
            <person name="Fei Z."/>
            <person name="Harrison M."/>
        </authorList>
    </citation>
    <scope>NUCLEOTIDE SEQUENCE [LARGE SCALE GENOMIC DNA]</scope>
    <source>
        <strain evidence="2 3">IT104</strain>
    </source>
</reference>
<protein>
    <submittedName>
        <fullName evidence="2">Uncharacterized protein</fullName>
    </submittedName>
</protein>
<feature type="transmembrane region" description="Helical" evidence="1">
    <location>
        <begin position="217"/>
        <end position="236"/>
    </location>
</feature>
<dbReference type="AlphaFoldDB" id="A0A397JIP8"/>
<feature type="transmembrane region" description="Helical" evidence="1">
    <location>
        <begin position="6"/>
        <end position="34"/>
    </location>
</feature>
<comment type="caution">
    <text evidence="2">The sequence shown here is derived from an EMBL/GenBank/DDBJ whole genome shotgun (WGS) entry which is preliminary data.</text>
</comment>
<dbReference type="Proteomes" id="UP000266861">
    <property type="component" value="Unassembled WGS sequence"/>
</dbReference>
<feature type="transmembrane region" description="Helical" evidence="1">
    <location>
        <begin position="339"/>
        <end position="359"/>
    </location>
</feature>
<evidence type="ECO:0000313" key="3">
    <source>
        <dbReference type="Proteomes" id="UP000266861"/>
    </source>
</evidence>
<keyword evidence="1" id="KW-0472">Membrane</keyword>
<proteinExistence type="predicted"/>
<accession>A0A397JIP8</accession>
<feature type="transmembrane region" description="Helical" evidence="1">
    <location>
        <begin position="176"/>
        <end position="196"/>
    </location>
</feature>
<sequence length="406" mass="46636">MVNSSVTVFVFGGGFLIFAQNAVYMIFWGLKYFYPKNYRKVSPRDIIFWLTKICYNSYCCLGAAWFLVVKLEEGNPSAYYIIQAMNRIMLSFILTFRTYQIYKSTHPRNNGENLISSAFINRKVVWLATSCFSIQLIFEGYFLDTLFQVNCANSDFTECKTKIDSKLESNEFINTAPSYVAMALALLALSGIVIRLENKYKLMVNDQQPLIRFSQGWNIGGIIVICLYHICRIVYWSCKGVDQSILQLVLLGLRVLISYFITYDIYFANENINCANSDFTECKTKIDSKLESNEFINTAPSYVAMALALLALSGIVIRLENKYKLMVNDQQPLIRFSQGWNIGGIIVICLYHICRIVYWSCKGVDQSILQLVLLGLRVLISYFITYDIYFANENSVFYLNLQKGEV</sequence>
<organism evidence="2 3">
    <name type="scientific">Diversispora epigaea</name>
    <dbReference type="NCBI Taxonomy" id="1348612"/>
    <lineage>
        <taxon>Eukaryota</taxon>
        <taxon>Fungi</taxon>
        <taxon>Fungi incertae sedis</taxon>
        <taxon>Mucoromycota</taxon>
        <taxon>Glomeromycotina</taxon>
        <taxon>Glomeromycetes</taxon>
        <taxon>Diversisporales</taxon>
        <taxon>Diversisporaceae</taxon>
        <taxon>Diversispora</taxon>
    </lineage>
</organism>
<gene>
    <name evidence="2" type="ORF">Glove_81g28</name>
</gene>
<feature type="transmembrane region" description="Helical" evidence="1">
    <location>
        <begin position="80"/>
        <end position="99"/>
    </location>
</feature>